<evidence type="ECO:0000313" key="2">
    <source>
        <dbReference type="Proteomes" id="UP000006740"/>
    </source>
</evidence>
<evidence type="ECO:0000313" key="1">
    <source>
        <dbReference type="EMBL" id="ADH00698.1"/>
    </source>
</evidence>
<accession>D6ZUZ1</accession>
<reference evidence="1 2" key="1">
    <citation type="journal article" date="2010" name="J. Bacteriol.">
        <title>Complete genome sequence of Bifidobacterium longum JDM301.</title>
        <authorList>
            <person name="Wei Y.X."/>
            <person name="Zhang Z.Y."/>
            <person name="Liu C."/>
            <person name="Zhu Y.Z."/>
            <person name="Zhu Y.Q."/>
            <person name="Zheng H."/>
            <person name="Zhao G.P."/>
            <person name="Wang S."/>
            <person name="Guo X.K."/>
        </authorList>
    </citation>
    <scope>NUCLEOTIDE SEQUENCE [LARGE SCALE GENOMIC DNA]</scope>
    <source>
        <strain evidence="1 2">JDM301</strain>
    </source>
</reference>
<dbReference type="Proteomes" id="UP000006740">
    <property type="component" value="Chromosome"/>
</dbReference>
<protein>
    <submittedName>
        <fullName evidence="1">Integrase, catalytic region</fullName>
    </submittedName>
</protein>
<dbReference type="KEGG" id="bll:BLJ_1247"/>
<proteinExistence type="predicted"/>
<sequence length="360" mass="39982">MRVAEIHLHVQRGRDAFVQGELASLVPGQRVPQELGQVLHFPDDGLLDVFGVVPVGQVQEDREPCRAFHERADRAFVGRAADQVAFPMTGYRPVLDFGGPLADHDHGFAETGLARVRLPVRPALGAPAPQGLDDVLFQFAFGLDVDGLVDRLRAHMHSIIIREIGAQTPRDLLGTPMRPQSCANVCEQAGHRMDLRGLGSSGPSALICWGRYGSYMPVAGFVLRTSSRLAVDAGRLSVRAIPRTLMPAFRQSAMLMRSSWLRYLELIFWGMSTVERYQSTDGFSFLPFDRVLPLRHTLPVRLDTPTARAACVKFMPTSRCSTYRRRRAAHISPCVAYSTPSNAHLPIRSSYRSIRCCNDH</sequence>
<gene>
    <name evidence="1" type="ordered locus">BLJ_1247</name>
</gene>
<dbReference type="EMBL" id="CP002010">
    <property type="protein sequence ID" value="ADH00698.1"/>
    <property type="molecule type" value="Genomic_DNA"/>
</dbReference>
<dbReference type="AlphaFoldDB" id="D6ZUZ1"/>
<organism evidence="1 2">
    <name type="scientific">Bifidobacterium longum subsp. longum (strain JDM301)</name>
    <dbReference type="NCBI Taxonomy" id="759350"/>
    <lineage>
        <taxon>Bacteria</taxon>
        <taxon>Bacillati</taxon>
        <taxon>Actinomycetota</taxon>
        <taxon>Actinomycetes</taxon>
        <taxon>Bifidobacteriales</taxon>
        <taxon>Bifidobacteriaceae</taxon>
        <taxon>Bifidobacterium</taxon>
    </lineage>
</organism>
<dbReference type="HOGENOM" id="CLU_768738_0_0_11"/>
<name>D6ZUZ1_BIFLJ</name>